<sequence>MNKSSKKETNQVFGRIFTQKSRAKLGLGDVTEALE</sequence>
<gene>
    <name evidence="1" type="ordered locus">A1G_05995</name>
</gene>
<dbReference type="AlphaFoldDB" id="A0A0H3AZ57"/>
<dbReference type="Proteomes" id="UP000006832">
    <property type="component" value="Chromosome"/>
</dbReference>
<evidence type="ECO:0000313" key="2">
    <source>
        <dbReference type="Proteomes" id="UP000006832"/>
    </source>
</evidence>
<accession>A0A0H3AZ57</accession>
<protein>
    <submittedName>
        <fullName evidence="1">Uncharacterized protein</fullName>
    </submittedName>
</protein>
<organism evidence="1 2">
    <name type="scientific">Rickettsia rickettsii (strain Sheila Smith)</name>
    <dbReference type="NCBI Taxonomy" id="392021"/>
    <lineage>
        <taxon>Bacteria</taxon>
        <taxon>Pseudomonadati</taxon>
        <taxon>Pseudomonadota</taxon>
        <taxon>Alphaproteobacteria</taxon>
        <taxon>Rickettsiales</taxon>
        <taxon>Rickettsiaceae</taxon>
        <taxon>Rickettsieae</taxon>
        <taxon>Rickettsia</taxon>
        <taxon>spotted fever group</taxon>
    </lineage>
</organism>
<dbReference type="EMBL" id="CP000848">
    <property type="protein sequence ID" value="ABV76663.1"/>
    <property type="molecule type" value="Genomic_DNA"/>
</dbReference>
<proteinExistence type="predicted"/>
<evidence type="ECO:0000313" key="1">
    <source>
        <dbReference type="EMBL" id="ABV76663.1"/>
    </source>
</evidence>
<dbReference type="KEGG" id="rri:A1G_05995"/>
<reference evidence="2" key="1">
    <citation type="submission" date="2007-09" db="EMBL/GenBank/DDBJ databases">
        <title>Complete genome sequence of Rickettsia rickettsii.</title>
        <authorList>
            <person name="Madan A."/>
            <person name="Fahey J."/>
            <person name="Helton E."/>
            <person name="Ketteman M."/>
            <person name="Madan A."/>
            <person name="Rodrigues S."/>
            <person name="Sanchez A."/>
            <person name="Dasch G."/>
            <person name="Eremeeva M."/>
        </authorList>
    </citation>
    <scope>NUCLEOTIDE SEQUENCE [LARGE SCALE GENOMIC DNA]</scope>
    <source>
        <strain evidence="2">Sheila Smith</strain>
    </source>
</reference>
<dbReference type="HOGENOM" id="CLU_3383524_0_0_5"/>
<name>A0A0H3AZ57_RICRS</name>